<proteinExistence type="predicted"/>
<name>A0A3T0N273_9RHOB</name>
<keyword evidence="3" id="KW-1185">Reference proteome</keyword>
<dbReference type="AlphaFoldDB" id="A0A3T0N273"/>
<feature type="region of interest" description="Disordered" evidence="1">
    <location>
        <begin position="177"/>
        <end position="201"/>
    </location>
</feature>
<accession>A0A3T0N273</accession>
<dbReference type="KEGG" id="sedi:EBB79_09720"/>
<organism evidence="2 3">
    <name type="scientific">Parasedimentitalea marina</name>
    <dbReference type="NCBI Taxonomy" id="2483033"/>
    <lineage>
        <taxon>Bacteria</taxon>
        <taxon>Pseudomonadati</taxon>
        <taxon>Pseudomonadota</taxon>
        <taxon>Alphaproteobacteria</taxon>
        <taxon>Rhodobacterales</taxon>
        <taxon>Paracoccaceae</taxon>
        <taxon>Parasedimentitalea</taxon>
    </lineage>
</organism>
<gene>
    <name evidence="2" type="ORF">EBB79_09720</name>
</gene>
<protein>
    <submittedName>
        <fullName evidence="2">Colicin transporter</fullName>
    </submittedName>
</protein>
<evidence type="ECO:0000256" key="1">
    <source>
        <dbReference type="SAM" id="MobiDB-lite"/>
    </source>
</evidence>
<dbReference type="Gene3D" id="1.10.287.1490">
    <property type="match status" value="1"/>
</dbReference>
<sequence length="290" mass="30331">MSQIEELQSRITAAMDRIGTGLGALEAAKDEAAQNDLTQALEDERLANAQLEERLKTLKAQLADVPAPVDTSGDLEALQAEVELLRNEVGNTVEKDALKEEVARLTSELEAAGNTAAMQAEGKASLEAEVAEVRAEVTALQDQIATAADGGGDETPTAELTAEVDSLKAQLEAAQGALDEAQAASGQPELAPASDNSEELERQNGMLVQLDTDLQQLRHANESLRSANTALREANAAGVGDAGLINSALEAEIEGLRAAQASDQAQVNVVLAKLEPLLAQAQNLPEGEEV</sequence>
<dbReference type="EMBL" id="CP033219">
    <property type="protein sequence ID" value="AZV78123.1"/>
    <property type="molecule type" value="Genomic_DNA"/>
</dbReference>
<dbReference type="Proteomes" id="UP000283063">
    <property type="component" value="Chromosome"/>
</dbReference>
<reference evidence="2 3" key="1">
    <citation type="submission" date="2018-10" db="EMBL/GenBank/DDBJ databases">
        <title>Parasedimentitalea marina sp. nov., a psychrophilic bacterium isolated from deep seawater of the New Britain Trench.</title>
        <authorList>
            <person name="Cao J."/>
        </authorList>
    </citation>
    <scope>NUCLEOTIDE SEQUENCE [LARGE SCALE GENOMIC DNA]</scope>
    <source>
        <strain evidence="2 3">W43</strain>
    </source>
</reference>
<dbReference type="OrthoDB" id="7871100at2"/>
<evidence type="ECO:0000313" key="3">
    <source>
        <dbReference type="Proteomes" id="UP000283063"/>
    </source>
</evidence>
<dbReference type="RefSeq" id="WP_127748683.1">
    <property type="nucleotide sequence ID" value="NZ_CP033219.1"/>
</dbReference>
<evidence type="ECO:0000313" key="2">
    <source>
        <dbReference type="EMBL" id="AZV78123.1"/>
    </source>
</evidence>